<proteinExistence type="predicted"/>
<gene>
    <name evidence="1" type="ORF">ENKO_05870</name>
</gene>
<reference evidence="1" key="1">
    <citation type="submission" date="2021-04" db="EMBL/GenBank/DDBJ databases">
        <title>Difference and commonality of drug resistance evolution in various bacteria. and drug sensitivity profiles.</title>
        <authorList>
            <person name="Maeda T."/>
            <person name="Shibai A."/>
            <person name="Kawada K."/>
            <person name="Kotani H."/>
            <person name="Tarusawa Y."/>
            <person name="Tanabe K."/>
            <person name="Furusawa C."/>
        </authorList>
    </citation>
    <scope>NUCLEOTIDE SEQUENCE</scope>
    <source>
        <strain evidence="1">JCM 8580</strain>
    </source>
</reference>
<evidence type="ECO:0000313" key="1">
    <source>
        <dbReference type="EMBL" id="BCU53993.1"/>
    </source>
</evidence>
<name>A0AA86IZE1_9ENTR</name>
<organism evidence="1 2">
    <name type="scientific">Enterobacter kobei</name>
    <dbReference type="NCBI Taxonomy" id="208224"/>
    <lineage>
        <taxon>Bacteria</taxon>
        <taxon>Pseudomonadati</taxon>
        <taxon>Pseudomonadota</taxon>
        <taxon>Gammaproteobacteria</taxon>
        <taxon>Enterobacterales</taxon>
        <taxon>Enterobacteriaceae</taxon>
        <taxon>Enterobacter</taxon>
        <taxon>Enterobacter cloacae complex</taxon>
    </lineage>
</organism>
<dbReference type="RefSeq" id="WP_088221729.1">
    <property type="nucleotide sequence ID" value="NZ_AP024590.1"/>
</dbReference>
<protein>
    <submittedName>
        <fullName evidence="1">Uncharacterized protein</fullName>
    </submittedName>
</protein>
<sequence length="55" mass="6093">MSKKQKKTRSAPVEVQFQQTDAAHLRLSFGSDEMLSELEAIVADAEVRLSDEEAA</sequence>
<dbReference type="AlphaFoldDB" id="A0AA86IZE1"/>
<dbReference type="Proteomes" id="UP000682928">
    <property type="component" value="Chromosome"/>
</dbReference>
<accession>A0AA86IZE1</accession>
<dbReference type="EMBL" id="AP024590">
    <property type="protein sequence ID" value="BCU53993.1"/>
    <property type="molecule type" value="Genomic_DNA"/>
</dbReference>
<evidence type="ECO:0000313" key="2">
    <source>
        <dbReference type="Proteomes" id="UP000682928"/>
    </source>
</evidence>